<evidence type="ECO:0000256" key="4">
    <source>
        <dbReference type="ARBA" id="ARBA00023002"/>
    </source>
</evidence>
<keyword evidence="4" id="KW-0560">Oxidoreductase</keyword>
<evidence type="ECO:0000256" key="1">
    <source>
        <dbReference type="ARBA" id="ARBA00006442"/>
    </source>
</evidence>
<evidence type="ECO:0000313" key="7">
    <source>
        <dbReference type="Proteomes" id="UP000094819"/>
    </source>
</evidence>
<proteinExistence type="inferred from homology"/>
<dbReference type="OrthoDB" id="202203at2759"/>
<dbReference type="Gene3D" id="3.50.50.100">
    <property type="match status" value="1"/>
</dbReference>
<evidence type="ECO:0000256" key="3">
    <source>
        <dbReference type="ARBA" id="ARBA00022827"/>
    </source>
</evidence>
<dbReference type="GeneID" id="30190092"/>
<accession>A0A1E3K2D2</accession>
<dbReference type="EMBL" id="AWGH01000002">
    <property type="protein sequence ID" value="ODO07300.1"/>
    <property type="molecule type" value="Genomic_DNA"/>
</dbReference>
<dbReference type="PRINTS" id="PR00368">
    <property type="entry name" value="FADPNR"/>
</dbReference>
<dbReference type="SUPFAM" id="SSF51971">
    <property type="entry name" value="Nucleotide-binding domain"/>
    <property type="match status" value="1"/>
</dbReference>
<reference evidence="6 7" key="1">
    <citation type="submission" date="2016-06" db="EMBL/GenBank/DDBJ databases">
        <title>Evolution of pathogenesis and genome organization in the Tremellales.</title>
        <authorList>
            <person name="Cuomo C."/>
            <person name="Litvintseva A."/>
            <person name="Heitman J."/>
            <person name="Chen Y."/>
            <person name="Sun S."/>
            <person name="Springer D."/>
            <person name="Dromer F."/>
            <person name="Young S."/>
            <person name="Zeng Q."/>
            <person name="Chapman S."/>
            <person name="Gujja S."/>
            <person name="Saif S."/>
            <person name="Birren B."/>
        </authorList>
    </citation>
    <scope>NUCLEOTIDE SEQUENCE [LARGE SCALE GENOMIC DNA]</scope>
    <source>
        <strain evidence="6 7">CBS 7118</strain>
    </source>
</reference>
<dbReference type="GO" id="GO:0004174">
    <property type="term" value="F:electron-transferring-flavoprotein dehydrogenase activity"/>
    <property type="evidence" value="ECO:0007669"/>
    <property type="project" value="TreeGrafter"/>
</dbReference>
<dbReference type="SUPFAM" id="SSF51905">
    <property type="entry name" value="FAD/NAD(P)-binding domain"/>
    <property type="match status" value="1"/>
</dbReference>
<keyword evidence="7" id="KW-1185">Reference proteome</keyword>
<keyword evidence="2" id="KW-0285">Flavoprotein</keyword>
<name>A0A1E3K2D2_9TREE</name>
<dbReference type="InterPro" id="IPR023753">
    <property type="entry name" value="FAD/NAD-binding_dom"/>
</dbReference>
<keyword evidence="3" id="KW-0274">FAD</keyword>
<evidence type="ECO:0000256" key="2">
    <source>
        <dbReference type="ARBA" id="ARBA00022630"/>
    </source>
</evidence>
<evidence type="ECO:0000259" key="5">
    <source>
        <dbReference type="Pfam" id="PF07992"/>
    </source>
</evidence>
<dbReference type="Proteomes" id="UP000094819">
    <property type="component" value="Unassembled WGS sequence"/>
</dbReference>
<dbReference type="RefSeq" id="XP_019034777.1">
    <property type="nucleotide sequence ID" value="XM_019173051.1"/>
</dbReference>
<sequence>MTHQDYNNIIIVGASIAGHTLVNDLYPYLSSEYRILLVDALDFAFWPIAAIRAATAPRLPLYSQAVTVPLTDDRVFPAGSQHRVIVPNRLVECKETSVVLEHPFEGSNEIPFWGCVIATGAKQQAPLVPDLSFTEEEYKQLLRQYQRDLKEAKDVVIIGGGTVGIDLAGVHIRCINDKANITIVHPRSGLLEPTPFNPIPASTTTIPTYSSPPVDPRLSKNLEALCRKLNIELILEDRVVIPKDGEVVGAGKWEGNYGKQEGVKVVGLESGKQVKADWVIMAAGTKPNSWMVANKDEGALDGKLIRVEEYLKVGSSVLCRTTALMKAGHFDQRQYYAIGDVCSAPGFKAARGAGLGGSNAAVNLVAEIKNKSRTKFSPGIIGLGIPVGHYEGAGMATLPWIGNVMVGGAFIRRVRGDATLIPKRFVTIFKGPNKVHIEFDDVLRK</sequence>
<dbReference type="Pfam" id="PF07992">
    <property type="entry name" value="Pyr_redox_2"/>
    <property type="match status" value="1"/>
</dbReference>
<comment type="caution">
    <text evidence="6">The sequence shown here is derived from an EMBL/GenBank/DDBJ whole genome shotgun (WGS) entry which is preliminary data.</text>
</comment>
<feature type="domain" description="FAD/NAD(P)-binding" evidence="5">
    <location>
        <begin position="8"/>
        <end position="313"/>
    </location>
</feature>
<dbReference type="GO" id="GO:0005737">
    <property type="term" value="C:cytoplasm"/>
    <property type="evidence" value="ECO:0007669"/>
    <property type="project" value="TreeGrafter"/>
</dbReference>
<dbReference type="GO" id="GO:0050660">
    <property type="term" value="F:flavin adenine dinucleotide binding"/>
    <property type="evidence" value="ECO:0007669"/>
    <property type="project" value="TreeGrafter"/>
</dbReference>
<dbReference type="PANTHER" id="PTHR43735">
    <property type="entry name" value="APOPTOSIS-INDUCING FACTOR 1"/>
    <property type="match status" value="1"/>
</dbReference>
<protein>
    <recommendedName>
        <fullName evidence="5">FAD/NAD(P)-binding domain-containing protein</fullName>
    </recommendedName>
</protein>
<comment type="similarity">
    <text evidence="1">Belongs to the FAD-dependent oxidoreductase family.</text>
</comment>
<gene>
    <name evidence="6" type="ORF">L198_00879</name>
</gene>
<organism evidence="6 7">
    <name type="scientific">Cryptococcus wingfieldii CBS 7118</name>
    <dbReference type="NCBI Taxonomy" id="1295528"/>
    <lineage>
        <taxon>Eukaryota</taxon>
        <taxon>Fungi</taxon>
        <taxon>Dikarya</taxon>
        <taxon>Basidiomycota</taxon>
        <taxon>Agaricomycotina</taxon>
        <taxon>Tremellomycetes</taxon>
        <taxon>Tremellales</taxon>
        <taxon>Cryptococcaceae</taxon>
        <taxon>Cryptococcus</taxon>
    </lineage>
</organism>
<evidence type="ECO:0000313" key="6">
    <source>
        <dbReference type="EMBL" id="ODO07300.1"/>
    </source>
</evidence>
<dbReference type="AlphaFoldDB" id="A0A1E3K2D2"/>
<dbReference type="InterPro" id="IPR036188">
    <property type="entry name" value="FAD/NAD-bd_sf"/>
</dbReference>
<dbReference type="PANTHER" id="PTHR43735:SF3">
    <property type="entry name" value="FERROPTOSIS SUPPRESSOR PROTEIN 1"/>
    <property type="match status" value="1"/>
</dbReference>